<evidence type="ECO:0000259" key="6">
    <source>
        <dbReference type="PROSITE" id="PS51656"/>
    </source>
</evidence>
<protein>
    <submittedName>
        <fullName evidence="7">Iron only hydrogenase large subunit, C-terminal domain</fullName>
    </submittedName>
</protein>
<dbReference type="Pfam" id="PF04060">
    <property type="entry name" value="FeS"/>
    <property type="match status" value="1"/>
</dbReference>
<accession>A0A1H7WBZ1</accession>
<keyword evidence="8" id="KW-1185">Reference proteome</keyword>
<dbReference type="SUPFAM" id="SSF54862">
    <property type="entry name" value="4Fe-4S ferredoxins"/>
    <property type="match status" value="1"/>
</dbReference>
<evidence type="ECO:0000313" key="7">
    <source>
        <dbReference type="EMBL" id="SEM18854.1"/>
    </source>
</evidence>
<feature type="domain" description="4Fe-4S" evidence="6">
    <location>
        <begin position="375"/>
        <end position="434"/>
    </location>
</feature>
<keyword evidence="3" id="KW-0408">Iron</keyword>
<dbReference type="Pfam" id="PF13237">
    <property type="entry name" value="Fer4_10"/>
    <property type="match status" value="1"/>
</dbReference>
<dbReference type="InterPro" id="IPR004108">
    <property type="entry name" value="Fe_hydrogenase_lsu_C"/>
</dbReference>
<dbReference type="EMBL" id="FOBS01000006">
    <property type="protein sequence ID" value="SEM18854.1"/>
    <property type="molecule type" value="Genomic_DNA"/>
</dbReference>
<sequence length="454" mass="50575">MQYFHSVKLNFKRCIGCTNCIKPCPTEAIRVHDGKAMIMDERCIDCGECIISCPHHAKYAHSDTLKKLADYKYTIALPDPSFFGQFKECENIEDILHAFLHIGFDEVFEVSLAAEIVAFIVRQKLLKKEYKKPIFSTSCPAVLRLMQIKFPGLLEQTTQVLSPMEIAARIAKDEAVKKTGIAYDEIGAIFISPCPAKVTEMRQPITTKHSAVNGAIGANLIYRDIIRNLHKGATDKEGKPIERRRLHKATKLGMSWGYLTGEPKSIGVGTTLAVSGSHNVISLLEEIERGEMQDVDFIELKACNAGCVGGPLNIPNSFVGRVHLRGLISRSGEQPSYYSEEEIRGMYEKGHFEFTEPILPRPIMTLDEDVAKALVKMERLDQITKELPGLDCGACGSPTCRALAEDIIRGMAFETDCVIKLRDRIKILAQEILYLARIVPPSMAAESSEKKDNI</sequence>
<evidence type="ECO:0000256" key="4">
    <source>
        <dbReference type="ARBA" id="ARBA00023014"/>
    </source>
</evidence>
<dbReference type="Gene3D" id="3.40.950.10">
    <property type="entry name" value="Fe-only Hydrogenase (Larger Subunit), Chain L, domain 3"/>
    <property type="match status" value="1"/>
</dbReference>
<evidence type="ECO:0000256" key="2">
    <source>
        <dbReference type="ARBA" id="ARBA00022723"/>
    </source>
</evidence>
<keyword evidence="4" id="KW-0411">Iron-sulfur</keyword>
<dbReference type="AlphaFoldDB" id="A0A1H7WBZ1"/>
<feature type="domain" description="4Fe-4S ferredoxin-type" evidence="5">
    <location>
        <begin position="35"/>
        <end position="63"/>
    </location>
</feature>
<dbReference type="PANTHER" id="PTHR43560:SF1">
    <property type="entry name" value="ION-TRANSLOCATING OXIDOREDUCTASE COMPLEX SUBUNIT B"/>
    <property type="match status" value="1"/>
</dbReference>
<dbReference type="RefSeq" id="WP_093882761.1">
    <property type="nucleotide sequence ID" value="NZ_FOBS01000006.1"/>
</dbReference>
<dbReference type="InterPro" id="IPR009016">
    <property type="entry name" value="Fe_hydrogenase"/>
</dbReference>
<dbReference type="Gene3D" id="1.10.15.40">
    <property type="entry name" value="Electron transport complex subunit B, putative Fe-S cluster"/>
    <property type="match status" value="1"/>
</dbReference>
<dbReference type="Gene3D" id="3.30.70.20">
    <property type="match status" value="1"/>
</dbReference>
<dbReference type="SUPFAM" id="SSF53920">
    <property type="entry name" value="Fe-only hydrogenase"/>
    <property type="match status" value="1"/>
</dbReference>
<evidence type="ECO:0000256" key="1">
    <source>
        <dbReference type="ARBA" id="ARBA00022485"/>
    </source>
</evidence>
<dbReference type="InterPro" id="IPR017900">
    <property type="entry name" value="4Fe4S_Fe_S_CS"/>
</dbReference>
<evidence type="ECO:0000313" key="8">
    <source>
        <dbReference type="Proteomes" id="UP000198744"/>
    </source>
</evidence>
<dbReference type="PROSITE" id="PS00198">
    <property type="entry name" value="4FE4S_FER_1"/>
    <property type="match status" value="2"/>
</dbReference>
<reference evidence="7 8" key="1">
    <citation type="submission" date="2016-10" db="EMBL/GenBank/DDBJ databases">
        <authorList>
            <person name="de Groot N.N."/>
        </authorList>
    </citation>
    <scope>NUCLEOTIDE SEQUENCE [LARGE SCALE GENOMIC DNA]</scope>
    <source>
        <strain evidence="7 8">DSM 8423</strain>
    </source>
</reference>
<feature type="domain" description="4Fe-4S ferredoxin-type" evidence="5">
    <location>
        <begin position="5"/>
        <end position="34"/>
    </location>
</feature>
<proteinExistence type="predicted"/>
<dbReference type="Proteomes" id="UP000198744">
    <property type="component" value="Unassembled WGS sequence"/>
</dbReference>
<dbReference type="PANTHER" id="PTHR43560">
    <property type="entry name" value="ION-TRANSLOCATING OXIDOREDUCTASE COMPLEX SUBUNIT B"/>
    <property type="match status" value="1"/>
</dbReference>
<evidence type="ECO:0000259" key="5">
    <source>
        <dbReference type="PROSITE" id="PS51379"/>
    </source>
</evidence>
<gene>
    <name evidence="7" type="ORF">SAMN04489760_10656</name>
</gene>
<keyword evidence="1" id="KW-0004">4Fe-4S</keyword>
<dbReference type="GO" id="GO:0046872">
    <property type="term" value="F:metal ion binding"/>
    <property type="evidence" value="ECO:0007669"/>
    <property type="project" value="UniProtKB-KW"/>
</dbReference>
<dbReference type="PROSITE" id="PS51379">
    <property type="entry name" value="4FE4S_FER_2"/>
    <property type="match status" value="2"/>
</dbReference>
<dbReference type="InterPro" id="IPR017896">
    <property type="entry name" value="4Fe4S_Fe-S-bd"/>
</dbReference>
<dbReference type="OrthoDB" id="9810782at2"/>
<dbReference type="InterPro" id="IPR050395">
    <property type="entry name" value="4Fe4S_Ferredoxin_RnfB"/>
</dbReference>
<evidence type="ECO:0000256" key="3">
    <source>
        <dbReference type="ARBA" id="ARBA00023004"/>
    </source>
</evidence>
<dbReference type="PROSITE" id="PS51656">
    <property type="entry name" value="4FE4S"/>
    <property type="match status" value="1"/>
</dbReference>
<organism evidence="7 8">
    <name type="scientific">Syntrophus gentianae</name>
    <dbReference type="NCBI Taxonomy" id="43775"/>
    <lineage>
        <taxon>Bacteria</taxon>
        <taxon>Pseudomonadati</taxon>
        <taxon>Thermodesulfobacteriota</taxon>
        <taxon>Syntrophia</taxon>
        <taxon>Syntrophales</taxon>
        <taxon>Syntrophaceae</taxon>
        <taxon>Syntrophus</taxon>
    </lineage>
</organism>
<name>A0A1H7WBZ1_9BACT</name>
<dbReference type="InterPro" id="IPR007202">
    <property type="entry name" value="4Fe-4S_dom"/>
</dbReference>
<dbReference type="STRING" id="43775.SAMN04489760_10656"/>
<dbReference type="GO" id="GO:0051539">
    <property type="term" value="F:4 iron, 4 sulfur cluster binding"/>
    <property type="evidence" value="ECO:0007669"/>
    <property type="project" value="UniProtKB-KW"/>
</dbReference>
<dbReference type="Pfam" id="PF02906">
    <property type="entry name" value="Fe_hyd_lg_C"/>
    <property type="match status" value="2"/>
</dbReference>
<keyword evidence="2" id="KW-0479">Metal-binding</keyword>